<evidence type="ECO:0000259" key="3">
    <source>
        <dbReference type="Pfam" id="PF02562"/>
    </source>
</evidence>
<accession>A0A1W6DYF9</accession>
<dbReference type="EMBL" id="KY914485">
    <property type="protein sequence ID" value="ARK07919.1"/>
    <property type="molecule type" value="Genomic_DNA"/>
</dbReference>
<proteinExistence type="predicted"/>
<evidence type="ECO:0000313" key="5">
    <source>
        <dbReference type="Proteomes" id="UP000221506"/>
    </source>
</evidence>
<keyword evidence="1" id="KW-0547">Nucleotide-binding</keyword>
<dbReference type="GO" id="GO:0005524">
    <property type="term" value="F:ATP binding"/>
    <property type="evidence" value="ECO:0007669"/>
    <property type="project" value="UniProtKB-KW"/>
</dbReference>
<evidence type="ECO:0000313" key="4">
    <source>
        <dbReference type="EMBL" id="ARK07919.1"/>
    </source>
</evidence>
<evidence type="ECO:0000256" key="2">
    <source>
        <dbReference type="ARBA" id="ARBA00022840"/>
    </source>
</evidence>
<feature type="domain" description="PhoH-like protein" evidence="3">
    <location>
        <begin position="35"/>
        <end position="262"/>
    </location>
</feature>
<sequence length="267" mass="30069">MAKQLRKAERVARQRDENQEFESYDRGQFKIIPFQPLTSKQDHLFRSILSSPMSIAVGPAGTAKSYTAAAAAIHLLTKGVIEAIVITRNPVPTGFTTGFKPGTMEEKMLPWMAPILGNLRKVCEGPTGSDGFFNYLLKNKKIQMVELETLKGMNFDNKMVILEEAQETTMEQLKNLSTRMGEGAYLYMDGDIAQGNERLKGSRDFDRFVKGIKSMNTKLDADTISMSEGDSEDWGQIRIPVIEFDKNDCVRSGQCRWMLEMFEVEGL</sequence>
<dbReference type="Proteomes" id="UP000221506">
    <property type="component" value="Segment"/>
</dbReference>
<dbReference type="InterPro" id="IPR003714">
    <property type="entry name" value="PhoH"/>
</dbReference>
<dbReference type="InterPro" id="IPR051451">
    <property type="entry name" value="PhoH2-like"/>
</dbReference>
<dbReference type="Pfam" id="PF02562">
    <property type="entry name" value="PhoH"/>
    <property type="match status" value="1"/>
</dbReference>
<dbReference type="SUPFAM" id="SSF52540">
    <property type="entry name" value="P-loop containing nucleoside triphosphate hydrolases"/>
    <property type="match status" value="1"/>
</dbReference>
<keyword evidence="5" id="KW-1185">Reference proteome</keyword>
<reference evidence="4 5" key="1">
    <citation type="submission" date="2017-04" db="EMBL/GenBank/DDBJ databases">
        <title>Complete genome sequence and characterization of temperature-dependent bacteriophage phiA8-29 infecting Aeromonas.</title>
        <authorList>
            <person name="He Y."/>
            <person name="Yang H."/>
        </authorList>
    </citation>
    <scope>NUCLEOTIDE SEQUENCE [LARGE SCALE GENOMIC DNA]</scope>
</reference>
<dbReference type="InterPro" id="IPR027417">
    <property type="entry name" value="P-loop_NTPase"/>
</dbReference>
<gene>
    <name evidence="4" type="ORF">phiA829_99</name>
</gene>
<organism evidence="4 5">
    <name type="scientific">Aeromonas phage phiA8-29</name>
    <dbReference type="NCBI Taxonomy" id="1978922"/>
    <lineage>
        <taxon>Viruses</taxon>
        <taxon>Duplodnaviria</taxon>
        <taxon>Heunggongvirae</taxon>
        <taxon>Uroviricota</taxon>
        <taxon>Caudoviricetes</taxon>
        <taxon>Pantevenvirales</taxon>
        <taxon>Ackermannviridae</taxon>
        <taxon>Tedavirus</taxon>
        <taxon>Tedavirus A829</taxon>
    </lineage>
</organism>
<name>A0A1W6DYF9_9CAUD</name>
<dbReference type="Gene3D" id="3.40.50.300">
    <property type="entry name" value="P-loop containing nucleotide triphosphate hydrolases"/>
    <property type="match status" value="1"/>
</dbReference>
<dbReference type="PANTHER" id="PTHR30473">
    <property type="entry name" value="PROTEIN PHOH"/>
    <property type="match status" value="1"/>
</dbReference>
<keyword evidence="2" id="KW-0067">ATP-binding</keyword>
<evidence type="ECO:0000256" key="1">
    <source>
        <dbReference type="ARBA" id="ARBA00022741"/>
    </source>
</evidence>
<protein>
    <submittedName>
        <fullName evidence="4">Putative PhoH-like phosphate starvation-inducible protein</fullName>
    </submittedName>
</protein>